<dbReference type="Proteomes" id="UP000230750">
    <property type="component" value="Unassembled WGS sequence"/>
</dbReference>
<dbReference type="AlphaFoldDB" id="A0A2G8KLP3"/>
<name>A0A2G8KLP3_STIJA</name>
<dbReference type="PANTHER" id="PTHR47027">
    <property type="entry name" value="REVERSE TRANSCRIPTASE DOMAIN-CONTAINING PROTEIN"/>
    <property type="match status" value="1"/>
</dbReference>
<keyword evidence="2" id="KW-1185">Reference proteome</keyword>
<dbReference type="STRING" id="307972.A0A2G8KLP3"/>
<gene>
    <name evidence="1" type="ORF">BSL78_14272</name>
</gene>
<accession>A0A2G8KLP3</accession>
<dbReference type="OrthoDB" id="425681at2759"/>
<protein>
    <submittedName>
        <fullName evidence="1">Putative melanophilin</fullName>
    </submittedName>
</protein>
<reference evidence="1 2" key="1">
    <citation type="journal article" date="2017" name="PLoS Biol.">
        <title>The sea cucumber genome provides insights into morphological evolution and visceral regeneration.</title>
        <authorList>
            <person name="Zhang X."/>
            <person name="Sun L."/>
            <person name="Yuan J."/>
            <person name="Sun Y."/>
            <person name="Gao Y."/>
            <person name="Zhang L."/>
            <person name="Li S."/>
            <person name="Dai H."/>
            <person name="Hamel J.F."/>
            <person name="Liu C."/>
            <person name="Yu Y."/>
            <person name="Liu S."/>
            <person name="Lin W."/>
            <person name="Guo K."/>
            <person name="Jin S."/>
            <person name="Xu P."/>
            <person name="Storey K.B."/>
            <person name="Huan P."/>
            <person name="Zhang T."/>
            <person name="Zhou Y."/>
            <person name="Zhang J."/>
            <person name="Lin C."/>
            <person name="Li X."/>
            <person name="Xing L."/>
            <person name="Huo D."/>
            <person name="Sun M."/>
            <person name="Wang L."/>
            <person name="Mercier A."/>
            <person name="Li F."/>
            <person name="Yang H."/>
            <person name="Xiang J."/>
        </authorList>
    </citation>
    <scope>NUCLEOTIDE SEQUENCE [LARGE SCALE GENOMIC DNA]</scope>
    <source>
        <strain evidence="1">Shaxun</strain>
        <tissue evidence="1">Muscle</tissue>
    </source>
</reference>
<dbReference type="EMBL" id="MRZV01000496">
    <property type="protein sequence ID" value="PIK48870.1"/>
    <property type="molecule type" value="Genomic_DNA"/>
</dbReference>
<comment type="caution">
    <text evidence="1">The sequence shown here is derived from an EMBL/GenBank/DDBJ whole genome shotgun (WGS) entry which is preliminary data.</text>
</comment>
<sequence length="174" mass="20012">MQETLQDHHSSISIGGRPICNLRFADDIDLRWEATLTSSETSPTAGKFGMEISRECEDLSEQREQHECSYHYEQQGFTGSIHFIYLEVTLTKNGTSAKEIRITSATAAMTRLNVIWKSNLNLSTKFRLYKSLVVSILLYGCETWTLLAESERRIQTFETRCLSKLLRPHLIHRP</sequence>
<evidence type="ECO:0000313" key="2">
    <source>
        <dbReference type="Proteomes" id="UP000230750"/>
    </source>
</evidence>
<proteinExistence type="predicted"/>
<dbReference type="PANTHER" id="PTHR47027:SF20">
    <property type="entry name" value="REVERSE TRANSCRIPTASE-LIKE PROTEIN WITH RNA-DIRECTED DNA POLYMERASE DOMAIN"/>
    <property type="match status" value="1"/>
</dbReference>
<evidence type="ECO:0000313" key="1">
    <source>
        <dbReference type="EMBL" id="PIK48870.1"/>
    </source>
</evidence>
<organism evidence="1 2">
    <name type="scientific">Stichopus japonicus</name>
    <name type="common">Sea cucumber</name>
    <dbReference type="NCBI Taxonomy" id="307972"/>
    <lineage>
        <taxon>Eukaryota</taxon>
        <taxon>Metazoa</taxon>
        <taxon>Echinodermata</taxon>
        <taxon>Eleutherozoa</taxon>
        <taxon>Echinozoa</taxon>
        <taxon>Holothuroidea</taxon>
        <taxon>Aspidochirotacea</taxon>
        <taxon>Aspidochirotida</taxon>
        <taxon>Stichopodidae</taxon>
        <taxon>Apostichopus</taxon>
    </lineage>
</organism>